<keyword evidence="1" id="KW-0805">Transcription regulation</keyword>
<evidence type="ECO:0000256" key="2">
    <source>
        <dbReference type="ARBA" id="ARBA00023125"/>
    </source>
</evidence>
<dbReference type="EMBL" id="FOIR01000003">
    <property type="protein sequence ID" value="SEW38144.1"/>
    <property type="molecule type" value="Genomic_DNA"/>
</dbReference>
<dbReference type="PANTHER" id="PTHR43132:SF6">
    <property type="entry name" value="HTH-TYPE TRANSCRIPTIONAL REPRESSOR CZRA"/>
    <property type="match status" value="1"/>
</dbReference>
<dbReference type="STRING" id="1267423.SAMN05216290_3385"/>
<sequence length="111" mass="12866">MYVHIFEQPIIMEEQLDHERVEKIAFVLKTIAHPMRVAIIDLLNANEKMSVNDITAYLGLEQSLTSHHLANMKMKGILGSKREGKNIFYFLKMREVPSIIKILEEVNVIVF</sequence>
<dbReference type="SUPFAM" id="SSF46785">
    <property type="entry name" value="Winged helix' DNA-binding domain"/>
    <property type="match status" value="1"/>
</dbReference>
<evidence type="ECO:0000256" key="1">
    <source>
        <dbReference type="ARBA" id="ARBA00023015"/>
    </source>
</evidence>
<reference evidence="6" key="1">
    <citation type="submission" date="2016-10" db="EMBL/GenBank/DDBJ databases">
        <authorList>
            <person name="Varghese N."/>
            <person name="Submissions S."/>
        </authorList>
    </citation>
    <scope>NUCLEOTIDE SEQUENCE [LARGE SCALE GENOMIC DNA]</scope>
    <source>
        <strain evidence="6">CGMCC 1.12402</strain>
    </source>
</reference>
<dbReference type="Pfam" id="PF01022">
    <property type="entry name" value="HTH_5"/>
    <property type="match status" value="1"/>
</dbReference>
<accession>A0A1I0RBD4</accession>
<dbReference type="GO" id="GO:0003700">
    <property type="term" value="F:DNA-binding transcription factor activity"/>
    <property type="evidence" value="ECO:0007669"/>
    <property type="project" value="InterPro"/>
</dbReference>
<evidence type="ECO:0000313" key="6">
    <source>
        <dbReference type="Proteomes" id="UP000199437"/>
    </source>
</evidence>
<dbReference type="SMART" id="SM00418">
    <property type="entry name" value="HTH_ARSR"/>
    <property type="match status" value="1"/>
</dbReference>
<name>A0A1I0RBD4_9BACT</name>
<evidence type="ECO:0000256" key="3">
    <source>
        <dbReference type="ARBA" id="ARBA00023163"/>
    </source>
</evidence>
<dbReference type="PANTHER" id="PTHR43132">
    <property type="entry name" value="ARSENICAL RESISTANCE OPERON REPRESSOR ARSR-RELATED"/>
    <property type="match status" value="1"/>
</dbReference>
<dbReference type="CDD" id="cd00090">
    <property type="entry name" value="HTH_ARSR"/>
    <property type="match status" value="1"/>
</dbReference>
<dbReference type="NCBIfam" id="NF033788">
    <property type="entry name" value="HTH_metalloreg"/>
    <property type="match status" value="1"/>
</dbReference>
<dbReference type="InterPro" id="IPR036388">
    <property type="entry name" value="WH-like_DNA-bd_sf"/>
</dbReference>
<dbReference type="InterPro" id="IPR001845">
    <property type="entry name" value="HTH_ArsR_DNA-bd_dom"/>
</dbReference>
<evidence type="ECO:0000259" key="4">
    <source>
        <dbReference type="PROSITE" id="PS50987"/>
    </source>
</evidence>
<dbReference type="Proteomes" id="UP000199437">
    <property type="component" value="Unassembled WGS sequence"/>
</dbReference>
<feature type="domain" description="HTH arsR-type" evidence="4">
    <location>
        <begin position="16"/>
        <end position="111"/>
    </location>
</feature>
<dbReference type="InterPro" id="IPR051011">
    <property type="entry name" value="Metal_resp_trans_reg"/>
</dbReference>
<dbReference type="GO" id="GO:0003677">
    <property type="term" value="F:DNA binding"/>
    <property type="evidence" value="ECO:0007669"/>
    <property type="project" value="UniProtKB-KW"/>
</dbReference>
<keyword evidence="6" id="KW-1185">Reference proteome</keyword>
<keyword evidence="2" id="KW-0238">DNA-binding</keyword>
<evidence type="ECO:0000313" key="5">
    <source>
        <dbReference type="EMBL" id="SEW38144.1"/>
    </source>
</evidence>
<dbReference type="InterPro" id="IPR036390">
    <property type="entry name" value="WH_DNA-bd_sf"/>
</dbReference>
<dbReference type="AlphaFoldDB" id="A0A1I0RBD4"/>
<protein>
    <submittedName>
        <fullName evidence="5">Transcriptional regulator, ArsR family</fullName>
    </submittedName>
</protein>
<dbReference type="Gene3D" id="1.10.10.10">
    <property type="entry name" value="Winged helix-like DNA-binding domain superfamily/Winged helix DNA-binding domain"/>
    <property type="match status" value="1"/>
</dbReference>
<organism evidence="5 6">
    <name type="scientific">Roseivirga pacifica</name>
    <dbReference type="NCBI Taxonomy" id="1267423"/>
    <lineage>
        <taxon>Bacteria</taxon>
        <taxon>Pseudomonadati</taxon>
        <taxon>Bacteroidota</taxon>
        <taxon>Cytophagia</taxon>
        <taxon>Cytophagales</taxon>
        <taxon>Roseivirgaceae</taxon>
        <taxon>Roseivirga</taxon>
    </lineage>
</organism>
<dbReference type="PROSITE" id="PS50987">
    <property type="entry name" value="HTH_ARSR_2"/>
    <property type="match status" value="1"/>
</dbReference>
<keyword evidence="3" id="KW-0804">Transcription</keyword>
<gene>
    <name evidence="5" type="ORF">SAMN05216290_3385</name>
</gene>
<dbReference type="InterPro" id="IPR011991">
    <property type="entry name" value="ArsR-like_HTH"/>
</dbReference>
<dbReference type="PRINTS" id="PR00778">
    <property type="entry name" value="HTHARSR"/>
</dbReference>
<proteinExistence type="predicted"/>